<dbReference type="RefSeq" id="WP_378566719.1">
    <property type="nucleotide sequence ID" value="NZ_JBHSDL010000028.1"/>
</dbReference>
<keyword evidence="1" id="KW-1133">Transmembrane helix</keyword>
<dbReference type="Proteomes" id="UP001595844">
    <property type="component" value="Unassembled WGS sequence"/>
</dbReference>
<feature type="transmembrane region" description="Helical" evidence="1">
    <location>
        <begin position="211"/>
        <end position="229"/>
    </location>
</feature>
<sequence length="231" mass="23100">MEPAADAVQRRAGAVQAAADAVQCAAGAVQAAADAVQRGAGAVQAAADAVQRGAGAVQPAADAVQRGAGAVQPAADAVQRGAGAVQRRAPSECAEHAIARRAPWRAIGSPRHRATSARRASGAGLVNEPYLVPAMLALAIGTYALRWTGPALRHRLRLSARMARLLDTGALILLAALVATSTLPTGSGELGIALPAGVAVGGTLAWRRAPLLVTVLAAAATTALLRLLGVH</sequence>
<reference evidence="3" key="1">
    <citation type="journal article" date="2019" name="Int. J. Syst. Evol. Microbiol.">
        <title>The Global Catalogue of Microorganisms (GCM) 10K type strain sequencing project: providing services to taxonomists for standard genome sequencing and annotation.</title>
        <authorList>
            <consortium name="The Broad Institute Genomics Platform"/>
            <consortium name="The Broad Institute Genome Sequencing Center for Infectious Disease"/>
            <person name="Wu L."/>
            <person name="Ma J."/>
        </authorList>
    </citation>
    <scope>NUCLEOTIDE SEQUENCE [LARGE SCALE GENOMIC DNA]</scope>
    <source>
        <strain evidence="3">IBRC-M 10490</strain>
    </source>
</reference>
<feature type="transmembrane region" description="Helical" evidence="1">
    <location>
        <begin position="165"/>
        <end position="184"/>
    </location>
</feature>
<protein>
    <submittedName>
        <fullName evidence="2">AzlD domain-containing protein</fullName>
    </submittedName>
</protein>
<evidence type="ECO:0000313" key="2">
    <source>
        <dbReference type="EMBL" id="MFC4376946.1"/>
    </source>
</evidence>
<name>A0ABV8VNS9_9NOCA</name>
<gene>
    <name evidence="2" type="ORF">ACFO5K_22930</name>
</gene>
<dbReference type="InterPro" id="IPR008407">
    <property type="entry name" value="Brnchd-chn_aa_trnsp_AzlD"/>
</dbReference>
<dbReference type="Pfam" id="PF05437">
    <property type="entry name" value="AzlD"/>
    <property type="match status" value="1"/>
</dbReference>
<organism evidence="2 3">
    <name type="scientific">Nocardia halotolerans</name>
    <dbReference type="NCBI Taxonomy" id="1755878"/>
    <lineage>
        <taxon>Bacteria</taxon>
        <taxon>Bacillati</taxon>
        <taxon>Actinomycetota</taxon>
        <taxon>Actinomycetes</taxon>
        <taxon>Mycobacteriales</taxon>
        <taxon>Nocardiaceae</taxon>
        <taxon>Nocardia</taxon>
    </lineage>
</organism>
<accession>A0ABV8VNS9</accession>
<evidence type="ECO:0000313" key="3">
    <source>
        <dbReference type="Proteomes" id="UP001595844"/>
    </source>
</evidence>
<keyword evidence="1" id="KW-0812">Transmembrane</keyword>
<comment type="caution">
    <text evidence="2">The sequence shown here is derived from an EMBL/GenBank/DDBJ whole genome shotgun (WGS) entry which is preliminary data.</text>
</comment>
<proteinExistence type="predicted"/>
<dbReference type="EMBL" id="JBHSDL010000028">
    <property type="protein sequence ID" value="MFC4376946.1"/>
    <property type="molecule type" value="Genomic_DNA"/>
</dbReference>
<keyword evidence="3" id="KW-1185">Reference proteome</keyword>
<evidence type="ECO:0000256" key="1">
    <source>
        <dbReference type="SAM" id="Phobius"/>
    </source>
</evidence>
<keyword evidence="1" id="KW-0472">Membrane</keyword>